<feature type="transmembrane region" description="Helical" evidence="2">
    <location>
        <begin position="45"/>
        <end position="62"/>
    </location>
</feature>
<dbReference type="PANTHER" id="PTHR33604:SF3">
    <property type="entry name" value="OSJNBA0004B13.7 PROTEIN"/>
    <property type="match status" value="1"/>
</dbReference>
<dbReference type="GeneID" id="27904048"/>
<dbReference type="RefSeq" id="XP_016757760.1">
    <property type="nucleotide sequence ID" value="XM_016906911.1"/>
</dbReference>
<feature type="region of interest" description="Disordered" evidence="1">
    <location>
        <begin position="72"/>
        <end position="105"/>
    </location>
</feature>
<feature type="compositionally biased region" description="Basic and acidic residues" evidence="1">
    <location>
        <begin position="1"/>
        <end position="20"/>
    </location>
</feature>
<organism evidence="3 4">
    <name type="scientific">Sphaerulina musiva (strain SO2202)</name>
    <name type="common">Poplar stem canker fungus</name>
    <name type="synonym">Septoria musiva</name>
    <dbReference type="NCBI Taxonomy" id="692275"/>
    <lineage>
        <taxon>Eukaryota</taxon>
        <taxon>Fungi</taxon>
        <taxon>Dikarya</taxon>
        <taxon>Ascomycota</taxon>
        <taxon>Pezizomycotina</taxon>
        <taxon>Dothideomycetes</taxon>
        <taxon>Dothideomycetidae</taxon>
        <taxon>Mycosphaerellales</taxon>
        <taxon>Mycosphaerellaceae</taxon>
        <taxon>Sphaerulina</taxon>
    </lineage>
</organism>
<dbReference type="PANTHER" id="PTHR33604">
    <property type="entry name" value="OSJNBA0004B13.7 PROTEIN"/>
    <property type="match status" value="1"/>
</dbReference>
<feature type="compositionally biased region" description="Basic and acidic residues" evidence="1">
    <location>
        <begin position="88"/>
        <end position="100"/>
    </location>
</feature>
<evidence type="ECO:0000256" key="1">
    <source>
        <dbReference type="SAM" id="MobiDB-lite"/>
    </source>
</evidence>
<sequence>MRRTAKADEELGKRDDDLHFRPRRSHSHSTSMTASFPFKWRRRRVLAVLALLFLLYVLHLYVPGELATQTDAFRPKPPRTFQGYDAATAKEPKGAPPRDPEAEEQVEEEMQHYYNGVTRFYKLGSTLQKASHTMGAYQVNRNVLFAAASLKSVANLVPLACEMAKNDKSFAHFAVFGRSSLSIEEIQELNGIDKSCTVYWHDARGDYAEYSSDARVESAVRGAMKHIQEYIHPQAMIVDDSSKEEAYFTKAMRAKARDMDKALIEIPRGKYEEFLWITKLDSGSLAQWFKPTIDIVIQAPRGSSGRLIRLLQSLYNADYSGLKVPRLNIELPPDVEPALQRYLSEFSWPPRKDSPLQPNLLTVHHRIPSERMSSEQASLRFVESFYPTQANDHHVLLLSPQVDVSAMYYQYLQYNMLNYRYSAHSLLESNKLLGISLDVPLTTLNGANKFVPPKVTDMILGRVMNENEASPDDPYPFLYQAPSAKATLVLGNKWAEFHDFLTNRLQASHSGVSKKSSKLVSETEPAWLEYLLELMSARDLFVIHPATPFVTIHNELAQIPEEYLKPVNIAKSSAQDAAHSDEEPFILSTEAPVLIEHIEADPDRNRGSLHKMLPLNGVLPDISQLPYVGFDGKITPSSDLDELRDDYVKYFRKAIAGCTGDAATRERQVVPLKTEDLFCFPGQVLKYADEISDFNEAKNIALVLAGMADGAADDDEAIPAKIGGAKTSETQKPDMLKIIIPDKKVKDPGT</sequence>
<keyword evidence="2" id="KW-0472">Membrane</keyword>
<evidence type="ECO:0000256" key="2">
    <source>
        <dbReference type="SAM" id="Phobius"/>
    </source>
</evidence>
<dbReference type="AlphaFoldDB" id="N1QI49"/>
<protein>
    <submittedName>
        <fullName evidence="3">Uncharacterized protein</fullName>
    </submittedName>
</protein>
<evidence type="ECO:0000313" key="3">
    <source>
        <dbReference type="EMBL" id="EMF09639.1"/>
    </source>
</evidence>
<accession>N1QI49</accession>
<keyword evidence="2" id="KW-0812">Transmembrane</keyword>
<dbReference type="OrthoDB" id="5397682at2759"/>
<dbReference type="STRING" id="692275.N1QI49"/>
<dbReference type="OMA" id="FFKHMPT"/>
<gene>
    <name evidence="3" type="ORF">SEPMUDRAFT_151590</name>
</gene>
<reference evidence="3 4" key="1">
    <citation type="journal article" date="2012" name="PLoS Pathog.">
        <title>Diverse lifestyles and strategies of plant pathogenesis encoded in the genomes of eighteen Dothideomycetes fungi.</title>
        <authorList>
            <person name="Ohm R.A."/>
            <person name="Feau N."/>
            <person name="Henrissat B."/>
            <person name="Schoch C.L."/>
            <person name="Horwitz B.A."/>
            <person name="Barry K.W."/>
            <person name="Condon B.J."/>
            <person name="Copeland A.C."/>
            <person name="Dhillon B."/>
            <person name="Glaser F."/>
            <person name="Hesse C.N."/>
            <person name="Kosti I."/>
            <person name="LaButti K."/>
            <person name="Lindquist E.A."/>
            <person name="Lucas S."/>
            <person name="Salamov A.A."/>
            <person name="Bradshaw R.E."/>
            <person name="Ciuffetti L."/>
            <person name="Hamelin R.C."/>
            <person name="Kema G.H.J."/>
            <person name="Lawrence C."/>
            <person name="Scott J.A."/>
            <person name="Spatafora J.W."/>
            <person name="Turgeon B.G."/>
            <person name="de Wit P.J.G.M."/>
            <person name="Zhong S."/>
            <person name="Goodwin S.B."/>
            <person name="Grigoriev I.V."/>
        </authorList>
    </citation>
    <scope>NUCLEOTIDE SEQUENCE [LARGE SCALE GENOMIC DNA]</scope>
    <source>
        <strain evidence="3 4">SO2202</strain>
    </source>
</reference>
<dbReference type="eggNOG" id="ENOG502QPYF">
    <property type="taxonomic scope" value="Eukaryota"/>
</dbReference>
<feature type="region of interest" description="Disordered" evidence="1">
    <location>
        <begin position="1"/>
        <end position="32"/>
    </location>
</feature>
<name>N1QI49_SPHMS</name>
<dbReference type="EMBL" id="KB456269">
    <property type="protein sequence ID" value="EMF09639.1"/>
    <property type="molecule type" value="Genomic_DNA"/>
</dbReference>
<proteinExistence type="predicted"/>
<evidence type="ECO:0000313" key="4">
    <source>
        <dbReference type="Proteomes" id="UP000016931"/>
    </source>
</evidence>
<keyword evidence="2" id="KW-1133">Transmembrane helix</keyword>
<keyword evidence="4" id="KW-1185">Reference proteome</keyword>
<dbReference type="HOGENOM" id="CLU_018583_0_0_1"/>
<dbReference type="Proteomes" id="UP000016931">
    <property type="component" value="Unassembled WGS sequence"/>
</dbReference>